<dbReference type="PANTHER" id="PTHR11895">
    <property type="entry name" value="TRANSAMIDASE"/>
    <property type="match status" value="1"/>
</dbReference>
<sequence>MTDATASDLRGLSATAIAEDVRHGRRSAVEVLDACLAAIRDGNPALNAFVHVDEGIARASAEAVDATVARGDDPGPLAGVPFGVKDLEDCAGMPTGHGSVPWTGRPPVQRDSVHVRRMREAGAVPVGKTAAPEFGTLSFTKNKATGTTRNPWDPSRTPGGSSGGSAAAVAGGLVPLATASDGGGSTRIPAGFSGLVGFKPSHGRIANPTPQASQTAVPGILATTVLDAARHLDVTCGPDDADRLSLPAAGIRYEDAIESLDATGLRIGWSLDLGFAAVDPEVAGQARHAAERLAEAAGVDLVEVDVSLTDPVKVWMSAGAADLWLDLLPGMWPEAADDLTLYVRRTLEQTESYPLPRYAQVLERRQQLQEECAAVFGDLDVLLTPTNAVPAYPAEGPPPAEIAGRAVTGAMATPFTMLANLCWNPACSVPAAATGDGLPVGLQIMGRRHADEVVLRLARIFEAAAPWPRLAPPLTA</sequence>
<dbReference type="InterPro" id="IPR036928">
    <property type="entry name" value="AS_sf"/>
</dbReference>
<feature type="compositionally biased region" description="Polar residues" evidence="2">
    <location>
        <begin position="141"/>
        <end position="150"/>
    </location>
</feature>
<dbReference type="EC" id="6.3.5.7" evidence="4"/>
<dbReference type="EMBL" id="CADCSY010000110">
    <property type="protein sequence ID" value="CAA9254370.1"/>
    <property type="molecule type" value="Genomic_DNA"/>
</dbReference>
<evidence type="ECO:0000256" key="1">
    <source>
        <dbReference type="ARBA" id="ARBA00009199"/>
    </source>
</evidence>
<dbReference type="InterPro" id="IPR000120">
    <property type="entry name" value="Amidase"/>
</dbReference>
<reference evidence="4" key="1">
    <citation type="submission" date="2020-02" db="EMBL/GenBank/DDBJ databases">
        <authorList>
            <person name="Meier V. D."/>
        </authorList>
    </citation>
    <scope>NUCLEOTIDE SEQUENCE</scope>
    <source>
        <strain evidence="4">AVDCRST_MAG20</strain>
    </source>
</reference>
<evidence type="ECO:0000259" key="3">
    <source>
        <dbReference type="Pfam" id="PF01425"/>
    </source>
</evidence>
<protein>
    <submittedName>
        <fullName evidence="4">Aspartyl-tRNA(Asn) amidotransferase subunit A @ Glutamyl-tRNA(Gln) amidotransferase subunit A</fullName>
        <ecNumber evidence="4">6.3.5.6</ecNumber>
        <ecNumber evidence="4">6.3.5.7</ecNumber>
    </submittedName>
</protein>
<dbReference type="GO" id="GO:0050566">
    <property type="term" value="F:asparaginyl-tRNA synthase (glutamine-hydrolyzing) activity"/>
    <property type="evidence" value="ECO:0007669"/>
    <property type="project" value="UniProtKB-EC"/>
</dbReference>
<name>A0A6J4IMJ8_9ACTN</name>
<dbReference type="GO" id="GO:0016740">
    <property type="term" value="F:transferase activity"/>
    <property type="evidence" value="ECO:0007669"/>
    <property type="project" value="UniProtKB-KW"/>
</dbReference>
<dbReference type="SUPFAM" id="SSF75304">
    <property type="entry name" value="Amidase signature (AS) enzymes"/>
    <property type="match status" value="1"/>
</dbReference>
<dbReference type="Pfam" id="PF01425">
    <property type="entry name" value="Amidase"/>
    <property type="match status" value="1"/>
</dbReference>
<evidence type="ECO:0000313" key="4">
    <source>
        <dbReference type="EMBL" id="CAA9254370.1"/>
    </source>
</evidence>
<dbReference type="Gene3D" id="3.90.1300.10">
    <property type="entry name" value="Amidase signature (AS) domain"/>
    <property type="match status" value="1"/>
</dbReference>
<proteinExistence type="inferred from homology"/>
<keyword evidence="4" id="KW-0808">Transferase</keyword>
<keyword evidence="4" id="KW-0436">Ligase</keyword>
<feature type="domain" description="Amidase" evidence="3">
    <location>
        <begin position="30"/>
        <end position="455"/>
    </location>
</feature>
<dbReference type="EC" id="6.3.5.6" evidence="4"/>
<comment type="similarity">
    <text evidence="1">Belongs to the amidase family.</text>
</comment>
<gene>
    <name evidence="4" type="ORF">AVDCRST_MAG20-2514</name>
</gene>
<accession>A0A6J4IMJ8</accession>
<dbReference type="PANTHER" id="PTHR11895:SF7">
    <property type="entry name" value="GLUTAMYL-TRNA(GLN) AMIDOTRANSFERASE SUBUNIT A, MITOCHONDRIAL"/>
    <property type="match status" value="1"/>
</dbReference>
<dbReference type="InterPro" id="IPR023631">
    <property type="entry name" value="Amidase_dom"/>
</dbReference>
<dbReference type="AlphaFoldDB" id="A0A6J4IMJ8"/>
<feature type="region of interest" description="Disordered" evidence="2">
    <location>
        <begin position="141"/>
        <end position="166"/>
    </location>
</feature>
<organism evidence="4">
    <name type="scientific">uncultured Acidimicrobiales bacterium</name>
    <dbReference type="NCBI Taxonomy" id="310071"/>
    <lineage>
        <taxon>Bacteria</taxon>
        <taxon>Bacillati</taxon>
        <taxon>Actinomycetota</taxon>
        <taxon>Acidimicrobiia</taxon>
        <taxon>Acidimicrobiales</taxon>
        <taxon>environmental samples</taxon>
    </lineage>
</organism>
<evidence type="ECO:0000256" key="2">
    <source>
        <dbReference type="SAM" id="MobiDB-lite"/>
    </source>
</evidence>
<dbReference type="GO" id="GO:0050567">
    <property type="term" value="F:glutaminyl-tRNA synthase (glutamine-hydrolyzing) activity"/>
    <property type="evidence" value="ECO:0007669"/>
    <property type="project" value="UniProtKB-EC"/>
</dbReference>